<dbReference type="Pfam" id="PF00501">
    <property type="entry name" value="AMP-binding"/>
    <property type="match status" value="1"/>
</dbReference>
<dbReference type="PANTHER" id="PTHR24096">
    <property type="entry name" value="LONG-CHAIN-FATTY-ACID--COA LIGASE"/>
    <property type="match status" value="1"/>
</dbReference>
<dbReference type="Gene3D" id="3.40.50.12780">
    <property type="entry name" value="N-terminal domain of ligase-like"/>
    <property type="match status" value="1"/>
</dbReference>
<proteinExistence type="inferred from homology"/>
<feature type="domain" description="AMP-dependent synthetase/ligase" evidence="3">
    <location>
        <begin position="36"/>
        <end position="420"/>
    </location>
</feature>
<dbReference type="GO" id="GO:0016405">
    <property type="term" value="F:CoA-ligase activity"/>
    <property type="evidence" value="ECO:0007669"/>
    <property type="project" value="TreeGrafter"/>
</dbReference>
<dbReference type="AlphaFoldDB" id="A0A6A6Q107"/>
<feature type="domain" description="AMP-binding enzyme C-terminal" evidence="4">
    <location>
        <begin position="469"/>
        <end position="547"/>
    </location>
</feature>
<evidence type="ECO:0000256" key="2">
    <source>
        <dbReference type="ARBA" id="ARBA00022598"/>
    </source>
</evidence>
<dbReference type="PROSITE" id="PS00455">
    <property type="entry name" value="AMP_BINDING"/>
    <property type="match status" value="1"/>
</dbReference>
<keyword evidence="2 5" id="KW-0436">Ligase</keyword>
<dbReference type="FunFam" id="3.30.300.30:FF:000007">
    <property type="entry name" value="4-coumarate--CoA ligase 2"/>
    <property type="match status" value="1"/>
</dbReference>
<evidence type="ECO:0000259" key="4">
    <source>
        <dbReference type="Pfam" id="PF13193"/>
    </source>
</evidence>
<dbReference type="Gene3D" id="3.30.300.30">
    <property type="match status" value="1"/>
</dbReference>
<dbReference type="InterPro" id="IPR025110">
    <property type="entry name" value="AMP-bd_C"/>
</dbReference>
<dbReference type="RefSeq" id="XP_033592737.1">
    <property type="nucleotide sequence ID" value="XM_033730671.1"/>
</dbReference>
<evidence type="ECO:0000313" key="5">
    <source>
        <dbReference type="EMBL" id="KAF2486168.1"/>
    </source>
</evidence>
<gene>
    <name evidence="5" type="ORF">BDY17DRAFT_245882</name>
</gene>
<dbReference type="InterPro" id="IPR000873">
    <property type="entry name" value="AMP-dep_synth/lig_dom"/>
</dbReference>
<evidence type="ECO:0000259" key="3">
    <source>
        <dbReference type="Pfam" id="PF00501"/>
    </source>
</evidence>
<dbReference type="InterPro" id="IPR042099">
    <property type="entry name" value="ANL_N_sf"/>
</dbReference>
<dbReference type="GeneID" id="54471673"/>
<dbReference type="GO" id="GO:0019748">
    <property type="term" value="P:secondary metabolic process"/>
    <property type="evidence" value="ECO:0007669"/>
    <property type="project" value="TreeGrafter"/>
</dbReference>
<protein>
    <submittedName>
        <fullName evidence="5">4-coumarate-CoA ligase</fullName>
    </submittedName>
</protein>
<dbReference type="Proteomes" id="UP000799767">
    <property type="component" value="Unassembled WGS sequence"/>
</dbReference>
<organism evidence="5 6">
    <name type="scientific">Neohortaea acidophila</name>
    <dbReference type="NCBI Taxonomy" id="245834"/>
    <lineage>
        <taxon>Eukaryota</taxon>
        <taxon>Fungi</taxon>
        <taxon>Dikarya</taxon>
        <taxon>Ascomycota</taxon>
        <taxon>Pezizomycotina</taxon>
        <taxon>Dothideomycetes</taxon>
        <taxon>Dothideomycetidae</taxon>
        <taxon>Mycosphaerellales</taxon>
        <taxon>Teratosphaeriaceae</taxon>
        <taxon>Neohortaea</taxon>
    </lineage>
</organism>
<dbReference type="InterPro" id="IPR045851">
    <property type="entry name" value="AMP-bd_C_sf"/>
</dbReference>
<dbReference type="PANTHER" id="PTHR24096:SF149">
    <property type="entry name" value="AMP-BINDING DOMAIN-CONTAINING PROTEIN-RELATED"/>
    <property type="match status" value="1"/>
</dbReference>
<keyword evidence="6" id="KW-1185">Reference proteome</keyword>
<sequence>MQPRIYTHPTQAKADIPSVDLLTLLFDSEHSAAEEDSVLHVDAASADNTVTKAQLRDLTERIAHGLQSNYALSSVGPKKDVVTVITYGQILVPALLYGVIAAGAVYSAASPSSTVAELSRQVEIGQSRLIVCGEEHKDLAAQVAKAKHLPLRNVLLLDSTAGTWSLRSLDSTVNAIGQNKLKWQRITDPQALKESLIVILWSSGTTGLPKGVMLSHLNLVAETYLMALSGRAYVAQETEKGTYVPKQHSTLAHLPVSHIAGLFGYLISPFYSAVIVIWMRRYVWDDLLKYLKQHRITVWYTVPSIWLRISKSPEMWPLLKSLEGASTGAAPMDGDLMKTVNSIVGTGDQKMIGQTWGMSETTGAVTAARRDQEGDDTGCLGDILPSVELRMVDDDYKDVDPDKQEGEMLVRSPLVSNGYYNNPQATKDTFHGEWLCTGDIAVKKNDRFYIVDRKKELLKYKGLQVAPAEIENLLFTHPHIREAAVVGVPAPNDPGTDWPRAYVVRAAGEQLSEGEVQKYVADRLAPYKQLRGGVAFINELPKNAIGKFLRRELRERAKSEVLSQASARQSKL</sequence>
<reference evidence="5" key="1">
    <citation type="journal article" date="2020" name="Stud. Mycol.">
        <title>101 Dothideomycetes genomes: a test case for predicting lifestyles and emergence of pathogens.</title>
        <authorList>
            <person name="Haridas S."/>
            <person name="Albert R."/>
            <person name="Binder M."/>
            <person name="Bloem J."/>
            <person name="Labutti K."/>
            <person name="Salamov A."/>
            <person name="Andreopoulos B."/>
            <person name="Baker S."/>
            <person name="Barry K."/>
            <person name="Bills G."/>
            <person name="Bluhm B."/>
            <person name="Cannon C."/>
            <person name="Castanera R."/>
            <person name="Culley D."/>
            <person name="Daum C."/>
            <person name="Ezra D."/>
            <person name="Gonzalez J."/>
            <person name="Henrissat B."/>
            <person name="Kuo A."/>
            <person name="Liang C."/>
            <person name="Lipzen A."/>
            <person name="Lutzoni F."/>
            <person name="Magnuson J."/>
            <person name="Mondo S."/>
            <person name="Nolan M."/>
            <person name="Ohm R."/>
            <person name="Pangilinan J."/>
            <person name="Park H.-J."/>
            <person name="Ramirez L."/>
            <person name="Alfaro M."/>
            <person name="Sun H."/>
            <person name="Tritt A."/>
            <person name="Yoshinaga Y."/>
            <person name="Zwiers L.-H."/>
            <person name="Turgeon B."/>
            <person name="Goodwin S."/>
            <person name="Spatafora J."/>
            <person name="Crous P."/>
            <person name="Grigoriev I."/>
        </authorList>
    </citation>
    <scope>NUCLEOTIDE SEQUENCE</scope>
    <source>
        <strain evidence="5">CBS 113389</strain>
    </source>
</reference>
<name>A0A6A6Q107_9PEZI</name>
<dbReference type="Pfam" id="PF13193">
    <property type="entry name" value="AMP-binding_C"/>
    <property type="match status" value="1"/>
</dbReference>
<comment type="similarity">
    <text evidence="1">Belongs to the ATP-dependent AMP-binding enzyme family.</text>
</comment>
<dbReference type="OrthoDB" id="1898221at2759"/>
<dbReference type="InterPro" id="IPR020845">
    <property type="entry name" value="AMP-binding_CS"/>
</dbReference>
<evidence type="ECO:0000313" key="6">
    <source>
        <dbReference type="Proteomes" id="UP000799767"/>
    </source>
</evidence>
<evidence type="ECO:0000256" key="1">
    <source>
        <dbReference type="ARBA" id="ARBA00006432"/>
    </source>
</evidence>
<dbReference type="SUPFAM" id="SSF56801">
    <property type="entry name" value="Acetyl-CoA synthetase-like"/>
    <property type="match status" value="1"/>
</dbReference>
<accession>A0A6A6Q107</accession>
<dbReference type="EMBL" id="MU001632">
    <property type="protein sequence ID" value="KAF2486168.1"/>
    <property type="molecule type" value="Genomic_DNA"/>
</dbReference>